<comment type="caution">
    <text evidence="1">The sequence shown here is derived from an EMBL/GenBank/DDBJ whole genome shotgun (WGS) entry which is preliminary data.</text>
</comment>
<accession>A0A814LW11</accession>
<evidence type="ECO:0008006" key="3">
    <source>
        <dbReference type="Google" id="ProtNLM"/>
    </source>
</evidence>
<organism evidence="1 2">
    <name type="scientific">Adineta steineri</name>
    <dbReference type="NCBI Taxonomy" id="433720"/>
    <lineage>
        <taxon>Eukaryota</taxon>
        <taxon>Metazoa</taxon>
        <taxon>Spiralia</taxon>
        <taxon>Gnathifera</taxon>
        <taxon>Rotifera</taxon>
        <taxon>Eurotatoria</taxon>
        <taxon>Bdelloidea</taxon>
        <taxon>Adinetida</taxon>
        <taxon>Adinetidae</taxon>
        <taxon>Adineta</taxon>
    </lineage>
</organism>
<protein>
    <recommendedName>
        <fullName evidence="3">F-box domain-containing protein</fullName>
    </recommendedName>
</protein>
<proteinExistence type="predicted"/>
<evidence type="ECO:0000313" key="1">
    <source>
        <dbReference type="EMBL" id="CAF1071153.1"/>
    </source>
</evidence>
<name>A0A814LW11_9BILA</name>
<sequence length="382" mass="45006">MTTTLESLPNELCLLFMRFLAPIDLYRALVDLNYRINSLLTAMIPHPILDTSQCASSRILFSDFCQLLEGKHYWSKCLLPAIDTIHLGDTLAGKILCDDSKSPFTLSSMNTSLSNLFTSLCRLYITEEVINQTNILQMLLPMRNSLRHLHLTFGDSVHDSLYTKIINEFIHHKLSFYSMIFDINNGPHDHDWNINKCQWQDLYWPNTVHLSLSIQQASDLFLLHHRALPILDHLCVTIFKPVKCFTKVIENDLELKNTTNMMIFRLRSLQLSHISLAQLLIYLSSIYMPLLEKLTLTDVYDNTLNHLNQFQQYFQSKTNMPALQPSSFKFLLRFPSEFEYEWKINRNYEWPFETTNIDYCLEEYRLSFLQYWRERLEPPIPK</sequence>
<reference evidence="1" key="1">
    <citation type="submission" date="2021-02" db="EMBL/GenBank/DDBJ databases">
        <authorList>
            <person name="Nowell W R."/>
        </authorList>
    </citation>
    <scope>NUCLEOTIDE SEQUENCE</scope>
</reference>
<dbReference type="AlphaFoldDB" id="A0A814LW11"/>
<dbReference type="OrthoDB" id="10009368at2759"/>
<gene>
    <name evidence="1" type="ORF">VCS650_LOCUS18487</name>
</gene>
<dbReference type="EMBL" id="CAJNON010000177">
    <property type="protein sequence ID" value="CAF1071153.1"/>
    <property type="molecule type" value="Genomic_DNA"/>
</dbReference>
<evidence type="ECO:0000313" key="2">
    <source>
        <dbReference type="Proteomes" id="UP000663891"/>
    </source>
</evidence>
<dbReference type="Proteomes" id="UP000663891">
    <property type="component" value="Unassembled WGS sequence"/>
</dbReference>